<sequence length="205" mass="21960">MKIGIIGAGFIGRAVAELAVRHGHHVMISNSRGPETLHSLASAVGCEIGTAEESAEFGEIVLIAIPLKNYRSVPVAALAGKVVLDANNYYPERDGQIVELDTHQTTTSELLAQHLPTSKIVKAFNSIRVKELEVDGQLAGTPNRRALPIAGDDAEAKQQVSHLLDQFGFDTLDAGPLAQGRLFERGTAPYCVRYTLPALKQALAI</sequence>
<dbReference type="InterPro" id="IPR028939">
    <property type="entry name" value="P5C_Rdtase_cat_N"/>
</dbReference>
<reference evidence="4" key="1">
    <citation type="submission" date="2019-09" db="EMBL/GenBank/DDBJ databases">
        <title>Yersinia canariae sp. nov., isolated from a human yersiniosis case.</title>
        <authorList>
            <person name="Nguyen S.V."/>
            <person name="Greig D."/>
            <person name="Hurley D."/>
            <person name="Cao Y."/>
            <person name="McCabe E."/>
            <person name="Mitchell M."/>
            <person name="Jenkins C."/>
            <person name="Fanning S."/>
        </authorList>
    </citation>
    <scope>NUCLEOTIDE SEQUENCE [LARGE SCALE GENOMIC DNA]</scope>
    <source>
        <strain evidence="4">NCTC 14382</strain>
    </source>
</reference>
<dbReference type="PANTHER" id="PTHR14239">
    <property type="entry name" value="DUDULIN-RELATED"/>
    <property type="match status" value="1"/>
</dbReference>
<evidence type="ECO:0000259" key="2">
    <source>
        <dbReference type="Pfam" id="PF03807"/>
    </source>
</evidence>
<dbReference type="KEGG" id="yca:F0T03_07090"/>
<dbReference type="GO" id="GO:0016491">
    <property type="term" value="F:oxidoreductase activity"/>
    <property type="evidence" value="ECO:0007669"/>
    <property type="project" value="UniProtKB-KW"/>
</dbReference>
<dbReference type="AlphaFoldDB" id="A0A857EX12"/>
<protein>
    <submittedName>
        <fullName evidence="3">NADP oxidoreductase</fullName>
    </submittedName>
</protein>
<gene>
    <name evidence="3" type="ORF">F0T03_07090</name>
</gene>
<accession>A0A857EX12</accession>
<evidence type="ECO:0000256" key="1">
    <source>
        <dbReference type="ARBA" id="ARBA00023002"/>
    </source>
</evidence>
<dbReference type="Proteomes" id="UP000464402">
    <property type="component" value="Chromosome"/>
</dbReference>
<feature type="domain" description="Pyrroline-5-carboxylate reductase catalytic N-terminal" evidence="2">
    <location>
        <begin position="2"/>
        <end position="88"/>
    </location>
</feature>
<dbReference type="InterPro" id="IPR051267">
    <property type="entry name" value="STEAP_metalloreductase"/>
</dbReference>
<organism evidence="3 4">
    <name type="scientific">Yersinia canariae</name>
    <dbReference type="NCBI Taxonomy" id="2607663"/>
    <lineage>
        <taxon>Bacteria</taxon>
        <taxon>Pseudomonadati</taxon>
        <taxon>Pseudomonadota</taxon>
        <taxon>Gammaproteobacteria</taxon>
        <taxon>Enterobacterales</taxon>
        <taxon>Yersiniaceae</taxon>
        <taxon>Yersinia</taxon>
    </lineage>
</organism>
<dbReference type="SUPFAM" id="SSF51735">
    <property type="entry name" value="NAD(P)-binding Rossmann-fold domains"/>
    <property type="match status" value="1"/>
</dbReference>
<keyword evidence="4" id="KW-1185">Reference proteome</keyword>
<dbReference type="InterPro" id="IPR036291">
    <property type="entry name" value="NAD(P)-bd_dom_sf"/>
</dbReference>
<proteinExistence type="predicted"/>
<keyword evidence="1" id="KW-0560">Oxidoreductase</keyword>
<dbReference type="Gene3D" id="3.40.50.720">
    <property type="entry name" value="NAD(P)-binding Rossmann-like Domain"/>
    <property type="match status" value="1"/>
</dbReference>
<dbReference type="Pfam" id="PF03807">
    <property type="entry name" value="F420_oxidored"/>
    <property type="match status" value="1"/>
</dbReference>
<evidence type="ECO:0000313" key="4">
    <source>
        <dbReference type="Proteomes" id="UP000464402"/>
    </source>
</evidence>
<dbReference type="EMBL" id="CP043727">
    <property type="protein sequence ID" value="QHB31946.1"/>
    <property type="molecule type" value="Genomic_DNA"/>
</dbReference>
<name>A0A857EX12_9GAMM</name>
<evidence type="ECO:0000313" key="3">
    <source>
        <dbReference type="EMBL" id="QHB31946.1"/>
    </source>
</evidence>